<dbReference type="Proteomes" id="UP000232722">
    <property type="component" value="Unassembled WGS sequence"/>
</dbReference>
<dbReference type="Proteomes" id="UP000232688">
    <property type="component" value="Unassembled WGS sequence"/>
</dbReference>
<dbReference type="EMBL" id="LLXJ01000482">
    <property type="protein sequence ID" value="PKC09162.1"/>
    <property type="molecule type" value="Genomic_DNA"/>
</dbReference>
<dbReference type="VEuPathDB" id="FungiDB:FUN_001062"/>
<organism evidence="2 3">
    <name type="scientific">Rhizophagus irregularis</name>
    <dbReference type="NCBI Taxonomy" id="588596"/>
    <lineage>
        <taxon>Eukaryota</taxon>
        <taxon>Fungi</taxon>
        <taxon>Fungi incertae sedis</taxon>
        <taxon>Mucoromycota</taxon>
        <taxon>Glomeromycotina</taxon>
        <taxon>Glomeromycetes</taxon>
        <taxon>Glomerales</taxon>
        <taxon>Glomeraceae</taxon>
        <taxon>Rhizophagus</taxon>
    </lineage>
</organism>
<gene>
    <name evidence="2" type="ORF">RhiirA1_423694</name>
    <name evidence="1" type="ORF">RhiirA5_357072</name>
</gene>
<evidence type="ECO:0000313" key="3">
    <source>
        <dbReference type="Proteomes" id="UP000232688"/>
    </source>
</evidence>
<dbReference type="VEuPathDB" id="FungiDB:RhiirA1_423694"/>
<evidence type="ECO:0000313" key="2">
    <source>
        <dbReference type="EMBL" id="PKC62537.1"/>
    </source>
</evidence>
<proteinExistence type="predicted"/>
<evidence type="ECO:0000313" key="4">
    <source>
        <dbReference type="Proteomes" id="UP000232722"/>
    </source>
</evidence>
<reference evidence="2 3" key="3">
    <citation type="submission" date="2017-10" db="EMBL/GenBank/DDBJ databases">
        <title>Extensive intraspecific genome diversity in a model arbuscular mycorrhizal fungus.</title>
        <authorList>
            <person name="Chen E.C.H."/>
            <person name="Morin E."/>
            <person name="Baudet D."/>
            <person name="Noel J."/>
            <person name="Ndikumana S."/>
            <person name="Charron P."/>
            <person name="St-Onge C."/>
            <person name="Giorgi J."/>
            <person name="Grigoriev I.V."/>
            <person name="Roux C."/>
            <person name="Martin F.M."/>
            <person name="Corradi N."/>
        </authorList>
    </citation>
    <scope>NUCLEOTIDE SEQUENCE [LARGE SCALE GENOMIC DNA]</scope>
    <source>
        <strain evidence="2 3">A1</strain>
    </source>
</reference>
<dbReference type="EMBL" id="LLXH01000846">
    <property type="protein sequence ID" value="PKC62537.1"/>
    <property type="molecule type" value="Genomic_DNA"/>
</dbReference>
<evidence type="ECO:0000313" key="1">
    <source>
        <dbReference type="EMBL" id="PKC09162.1"/>
    </source>
</evidence>
<reference evidence="2 3" key="4">
    <citation type="submission" date="2017-10" db="EMBL/GenBank/DDBJ databases">
        <title>Genome analyses suggest a sexual origin of heterokaryosis in a supposedly ancient asexual fungus.</title>
        <authorList>
            <person name="Corradi N."/>
            <person name="Sedzielewska K."/>
            <person name="Noel J."/>
            <person name="Charron P."/>
            <person name="Farinelli L."/>
            <person name="Marton T."/>
            <person name="Kruger M."/>
            <person name="Pelin A."/>
            <person name="Brachmann A."/>
            <person name="Corradi N."/>
        </authorList>
    </citation>
    <scope>NUCLEOTIDE SEQUENCE [LARGE SCALE GENOMIC DNA]</scope>
    <source>
        <strain evidence="2 3">A1</strain>
    </source>
</reference>
<comment type="caution">
    <text evidence="2">The sequence shown here is derived from an EMBL/GenBank/DDBJ whole genome shotgun (WGS) entry which is preliminary data.</text>
</comment>
<sequence length="55" mass="7078">MYIEKQVYDYLKILDEKMDRNTFFNELYTAFMMQPSNEYQHQCNYELFWYHDLYI</sequence>
<reference evidence="1 4" key="1">
    <citation type="submission" date="2016-04" db="EMBL/GenBank/DDBJ databases">
        <title>Genome analyses suggest a sexual origin of heterokaryosis in a supposedly ancient asexual fungus.</title>
        <authorList>
            <person name="Ropars J."/>
            <person name="Sedzielewska K."/>
            <person name="Noel J."/>
            <person name="Charron P."/>
            <person name="Farinelli L."/>
            <person name="Marton T."/>
            <person name="Kruger M."/>
            <person name="Pelin A."/>
            <person name="Brachmann A."/>
            <person name="Corradi N."/>
        </authorList>
    </citation>
    <scope>NUCLEOTIDE SEQUENCE [LARGE SCALE GENOMIC DNA]</scope>
    <source>
        <strain evidence="1 4">A5</strain>
    </source>
</reference>
<protein>
    <submittedName>
        <fullName evidence="2">Uncharacterized protein</fullName>
    </submittedName>
</protein>
<dbReference type="AlphaFoldDB" id="A0A2N0RGV6"/>
<accession>A0A2N0RGV6</accession>
<name>A0A2N0RGV6_9GLOM</name>
<reference evidence="1 4" key="2">
    <citation type="submission" date="2017-09" db="EMBL/GenBank/DDBJ databases">
        <title>Extensive intraspecific genome diversity in a model arbuscular mycorrhizal fungus.</title>
        <authorList>
            <person name="Chen E.C."/>
            <person name="Morin E."/>
            <person name="Beaudet D."/>
            <person name="Noel J."/>
            <person name="Ndikumana S."/>
            <person name="Charron P."/>
            <person name="St-Onge C."/>
            <person name="Giorgi J."/>
            <person name="Grigoriev I.V."/>
            <person name="Roux C."/>
            <person name="Martin F.M."/>
            <person name="Corradi N."/>
        </authorList>
    </citation>
    <scope>NUCLEOTIDE SEQUENCE [LARGE SCALE GENOMIC DNA]</scope>
    <source>
        <strain evidence="1 4">A5</strain>
    </source>
</reference>